<dbReference type="GO" id="GO:0051607">
    <property type="term" value="P:defense response to virus"/>
    <property type="evidence" value="ECO:0007669"/>
    <property type="project" value="UniProtKB-KW"/>
</dbReference>
<proteinExistence type="predicted"/>
<reference evidence="4" key="1">
    <citation type="submission" date="2012-11" db="EMBL/GenBank/DDBJ databases">
        <authorList>
            <person name="Lucero-Rivera Y.E."/>
            <person name="Tovar-Ramirez D."/>
        </authorList>
    </citation>
    <scope>NUCLEOTIDE SEQUENCE [LARGE SCALE GENOMIC DNA]</scope>
    <source>
        <strain evidence="4">Araruama</strain>
    </source>
</reference>
<organism evidence="3 4">
    <name type="scientific">Candidatus Magnetoglobus multicellularis str. Araruama</name>
    <dbReference type="NCBI Taxonomy" id="890399"/>
    <lineage>
        <taxon>Bacteria</taxon>
        <taxon>Pseudomonadati</taxon>
        <taxon>Thermodesulfobacteriota</taxon>
        <taxon>Desulfobacteria</taxon>
        <taxon>Desulfobacterales</taxon>
        <taxon>Desulfobacteraceae</taxon>
        <taxon>Candidatus Magnetoglobus</taxon>
    </lineage>
</organism>
<evidence type="ECO:0000256" key="1">
    <source>
        <dbReference type="ARBA" id="ARBA00023118"/>
    </source>
</evidence>
<sequence>MPCFYVKWKDNSGNERVSFGHTGMFRLAYEKTIADHIPENLKDPLKIDFAETIFGKKDKFPSRVFFEDANLCVGQGDDILMKESTPKILSSPKPTSFQHYLVQSSDNIRSLNHYNSNTAIRGNKLYWHKSGYDWKKNENIDNEKETQYTKIQPVKKVLSLQVKFDLKI</sequence>
<dbReference type="AlphaFoldDB" id="A0A1V1NT16"/>
<evidence type="ECO:0000313" key="3">
    <source>
        <dbReference type="EMBL" id="ETR65719.1"/>
    </source>
</evidence>
<dbReference type="Proteomes" id="UP000189670">
    <property type="component" value="Unassembled WGS sequence"/>
</dbReference>
<comment type="caution">
    <text evidence="3">The sequence shown here is derived from an EMBL/GenBank/DDBJ whole genome shotgun (WGS) entry which is preliminary data.</text>
</comment>
<name>A0A1V1NT16_9BACT</name>
<dbReference type="EMBL" id="ATBP01002564">
    <property type="protein sequence ID" value="ETR65719.1"/>
    <property type="molecule type" value="Genomic_DNA"/>
</dbReference>
<evidence type="ECO:0000259" key="2">
    <source>
        <dbReference type="Pfam" id="PF03787"/>
    </source>
</evidence>
<gene>
    <name evidence="3" type="ORF">OMM_05944</name>
</gene>
<keyword evidence="1" id="KW-0051">Antiviral defense</keyword>
<feature type="domain" description="CRISPR type III-associated protein" evidence="2">
    <location>
        <begin position="23"/>
        <end position="126"/>
    </location>
</feature>
<dbReference type="InterPro" id="IPR005537">
    <property type="entry name" value="RAMP_III_fam"/>
</dbReference>
<protein>
    <recommendedName>
        <fullName evidence="2">CRISPR type III-associated protein domain-containing protein</fullName>
    </recommendedName>
</protein>
<dbReference type="Pfam" id="PF03787">
    <property type="entry name" value="RAMPs"/>
    <property type="match status" value="1"/>
</dbReference>
<accession>A0A1V1NT16</accession>
<evidence type="ECO:0000313" key="4">
    <source>
        <dbReference type="Proteomes" id="UP000189670"/>
    </source>
</evidence>